<sequence>MAVLLSSSASLPTSRLLLAHIGAALTLFLATTDATIVSTILPTISAQFDGSQIEYTWVGVSYMLTQTAFQPLYGKLSDLIGRKRVLYSSMFIFVAGSLLCGAARSMLWLIMARALAGIGGGGIVSLVWTITSEIVDFQSRAKWSQALSITWSCSAIAGPLLGGLFSGQHGIMSWRSAFYLNLPVCIIAFVVLWIALRDVSVGCPHDVSWSQFLQRFDFVGLLLFMVGSSLIVVGFSFASLYGWKAPVTLCLIVIGLIVLFIGAVYELRTHRDALFPPSTFSDRTAIIILVINFLHNFVFTAGTFYLALYFQSVQNLEPLQAGLTMLPYSLGSSLASMPAAWFIGYWQRKTLDTSGQRLMISLGLAVSALGFGLMVLLDEKSMHLLQSIFPLIAGLGLGMLFHAPYQVFTRTLKSKEIASGTSAFFLVRFTGATIGLSVAGAIFHSYIYHILPEGLIPSPSQVEDPATILPLDLRVETLSAVASSIQMIWIVCCPCVGVAFLISLFMRNISSESQEDSIDSDKTVCNSSLDTKKSASGSSETDVTDAEA</sequence>
<evidence type="ECO:0000313" key="8">
    <source>
        <dbReference type="EMBL" id="CAL1696381.1"/>
    </source>
</evidence>
<dbReference type="PANTHER" id="PTHR23501">
    <property type="entry name" value="MAJOR FACILITATOR SUPERFAMILY"/>
    <property type="match status" value="1"/>
</dbReference>
<dbReference type="Proteomes" id="UP001497453">
    <property type="component" value="Chromosome 1"/>
</dbReference>
<comment type="subcellular location">
    <subcellularLocation>
        <location evidence="1">Membrane</location>
        <topology evidence="1">Multi-pass membrane protein</topology>
    </subcellularLocation>
</comment>
<feature type="region of interest" description="Disordered" evidence="5">
    <location>
        <begin position="513"/>
        <end position="548"/>
    </location>
</feature>
<gene>
    <name evidence="8" type="ORF">GFSPODELE1_LOCUS1161</name>
</gene>
<dbReference type="EMBL" id="OZ037944">
    <property type="protein sequence ID" value="CAL1696381.1"/>
    <property type="molecule type" value="Genomic_DNA"/>
</dbReference>
<reference evidence="9" key="1">
    <citation type="submission" date="2024-04" db="EMBL/GenBank/DDBJ databases">
        <authorList>
            <person name="Shaw F."/>
            <person name="Minotto A."/>
        </authorList>
    </citation>
    <scope>NUCLEOTIDE SEQUENCE [LARGE SCALE GENOMIC DNA]</scope>
</reference>
<organism evidence="8 9">
    <name type="scientific">Somion occarium</name>
    <dbReference type="NCBI Taxonomy" id="3059160"/>
    <lineage>
        <taxon>Eukaryota</taxon>
        <taxon>Fungi</taxon>
        <taxon>Dikarya</taxon>
        <taxon>Basidiomycota</taxon>
        <taxon>Agaricomycotina</taxon>
        <taxon>Agaricomycetes</taxon>
        <taxon>Polyporales</taxon>
        <taxon>Cerrenaceae</taxon>
        <taxon>Somion</taxon>
    </lineage>
</organism>
<feature type="transmembrane region" description="Helical" evidence="6">
    <location>
        <begin position="143"/>
        <end position="165"/>
    </location>
</feature>
<keyword evidence="2 6" id="KW-0812">Transmembrane</keyword>
<evidence type="ECO:0000313" key="9">
    <source>
        <dbReference type="Proteomes" id="UP001497453"/>
    </source>
</evidence>
<dbReference type="InterPro" id="IPR020846">
    <property type="entry name" value="MFS_dom"/>
</dbReference>
<dbReference type="PANTHER" id="PTHR23501:SF102">
    <property type="entry name" value="DRUG TRANSPORTER, PUTATIVE (AFU_ORTHOLOGUE AFUA_3G08530)-RELATED"/>
    <property type="match status" value="1"/>
</dbReference>
<dbReference type="Pfam" id="PF07690">
    <property type="entry name" value="MFS_1"/>
    <property type="match status" value="1"/>
</dbReference>
<dbReference type="SUPFAM" id="SSF103473">
    <property type="entry name" value="MFS general substrate transporter"/>
    <property type="match status" value="1"/>
</dbReference>
<dbReference type="InterPro" id="IPR011701">
    <property type="entry name" value="MFS"/>
</dbReference>
<proteinExistence type="predicted"/>
<feature type="transmembrane region" description="Helical" evidence="6">
    <location>
        <begin position="328"/>
        <end position="346"/>
    </location>
</feature>
<dbReference type="Gene3D" id="1.20.1720.10">
    <property type="entry name" value="Multidrug resistance protein D"/>
    <property type="match status" value="1"/>
</dbReference>
<feature type="domain" description="Major facilitator superfamily (MFS) profile" evidence="7">
    <location>
        <begin position="19"/>
        <end position="511"/>
    </location>
</feature>
<evidence type="ECO:0000256" key="5">
    <source>
        <dbReference type="SAM" id="MobiDB-lite"/>
    </source>
</evidence>
<evidence type="ECO:0000256" key="2">
    <source>
        <dbReference type="ARBA" id="ARBA00022692"/>
    </source>
</evidence>
<feature type="transmembrane region" description="Helical" evidence="6">
    <location>
        <begin position="286"/>
        <end position="308"/>
    </location>
</feature>
<keyword evidence="4 6" id="KW-0472">Membrane</keyword>
<keyword evidence="9" id="KW-1185">Reference proteome</keyword>
<feature type="transmembrane region" description="Helical" evidence="6">
    <location>
        <begin position="245"/>
        <end position="265"/>
    </location>
</feature>
<feature type="transmembrane region" description="Helical" evidence="6">
    <location>
        <begin position="110"/>
        <end position="131"/>
    </location>
</feature>
<feature type="transmembrane region" description="Helical" evidence="6">
    <location>
        <begin position="177"/>
        <end position="196"/>
    </location>
</feature>
<feature type="transmembrane region" description="Helical" evidence="6">
    <location>
        <begin position="85"/>
        <end position="104"/>
    </location>
</feature>
<feature type="compositionally biased region" description="Polar residues" evidence="5">
    <location>
        <begin position="523"/>
        <end position="541"/>
    </location>
</feature>
<evidence type="ECO:0000256" key="3">
    <source>
        <dbReference type="ARBA" id="ARBA00022989"/>
    </source>
</evidence>
<accession>A0ABP1CL12</accession>
<evidence type="ECO:0000256" key="1">
    <source>
        <dbReference type="ARBA" id="ARBA00004141"/>
    </source>
</evidence>
<feature type="transmembrane region" description="Helical" evidence="6">
    <location>
        <begin position="487"/>
        <end position="506"/>
    </location>
</feature>
<feature type="transmembrane region" description="Helical" evidence="6">
    <location>
        <begin position="358"/>
        <end position="377"/>
    </location>
</feature>
<keyword evidence="3 6" id="KW-1133">Transmembrane helix</keyword>
<feature type="transmembrane region" description="Helical" evidence="6">
    <location>
        <begin position="216"/>
        <end position="239"/>
    </location>
</feature>
<feature type="transmembrane region" description="Helical" evidence="6">
    <location>
        <begin position="383"/>
        <end position="405"/>
    </location>
</feature>
<dbReference type="Gene3D" id="1.20.1250.20">
    <property type="entry name" value="MFS general substrate transporter like domains"/>
    <property type="match status" value="1"/>
</dbReference>
<evidence type="ECO:0000256" key="4">
    <source>
        <dbReference type="ARBA" id="ARBA00023136"/>
    </source>
</evidence>
<dbReference type="PROSITE" id="PS50850">
    <property type="entry name" value="MFS"/>
    <property type="match status" value="1"/>
</dbReference>
<evidence type="ECO:0000256" key="6">
    <source>
        <dbReference type="SAM" id="Phobius"/>
    </source>
</evidence>
<evidence type="ECO:0000259" key="7">
    <source>
        <dbReference type="PROSITE" id="PS50850"/>
    </source>
</evidence>
<feature type="transmembrane region" description="Helical" evidence="6">
    <location>
        <begin position="425"/>
        <end position="447"/>
    </location>
</feature>
<name>A0ABP1CL12_9APHY</name>
<dbReference type="InterPro" id="IPR036259">
    <property type="entry name" value="MFS_trans_sf"/>
</dbReference>
<protein>
    <recommendedName>
        <fullName evidence="7">Major facilitator superfamily (MFS) profile domain-containing protein</fullName>
    </recommendedName>
</protein>